<evidence type="ECO:0000313" key="3">
    <source>
        <dbReference type="EMBL" id="RWS24292.1"/>
    </source>
</evidence>
<evidence type="ECO:0000256" key="1">
    <source>
        <dbReference type="SAM" id="MobiDB-lite"/>
    </source>
</evidence>
<comment type="caution">
    <text evidence="3">The sequence shown here is derived from an EMBL/GenBank/DDBJ whole genome shotgun (WGS) entry which is preliminary data.</text>
</comment>
<dbReference type="PANTHER" id="PTHR47824:SF3">
    <property type="entry name" value="UBIQUITIN-LIKE DOMAIN-CONTAINING PROTEIN"/>
    <property type="match status" value="1"/>
</dbReference>
<dbReference type="GO" id="GO:0032991">
    <property type="term" value="C:protein-containing complex"/>
    <property type="evidence" value="ECO:0007669"/>
    <property type="project" value="UniProtKB-ARBA"/>
</dbReference>
<feature type="non-terminal residue" evidence="3">
    <location>
        <position position="519"/>
    </location>
</feature>
<dbReference type="SUPFAM" id="SSF53300">
    <property type="entry name" value="vWA-like"/>
    <property type="match status" value="1"/>
</dbReference>
<dbReference type="AlphaFoldDB" id="A0A443S9U1"/>
<dbReference type="STRING" id="299467.A0A443S9U1"/>
<protein>
    <recommendedName>
        <fullName evidence="2">VWFA domain-containing protein</fullName>
    </recommendedName>
</protein>
<reference evidence="3 4" key="1">
    <citation type="journal article" date="2018" name="Gigascience">
        <title>Genomes of trombidid mites reveal novel predicted allergens and laterally-transferred genes associated with secondary metabolism.</title>
        <authorList>
            <person name="Dong X."/>
            <person name="Chaisiri K."/>
            <person name="Xia D."/>
            <person name="Armstrong S.D."/>
            <person name="Fang Y."/>
            <person name="Donnelly M.J."/>
            <person name="Kadowaki T."/>
            <person name="McGarry J.W."/>
            <person name="Darby A.C."/>
            <person name="Makepeace B.L."/>
        </authorList>
    </citation>
    <scope>NUCLEOTIDE SEQUENCE [LARGE SCALE GENOMIC DNA]</scope>
    <source>
        <strain evidence="3">UoL-UT</strain>
    </source>
</reference>
<feature type="domain" description="VWFA" evidence="2">
    <location>
        <begin position="167"/>
        <end position="369"/>
    </location>
</feature>
<name>A0A443S9U1_9ACAR</name>
<organism evidence="3 4">
    <name type="scientific">Leptotrombidium deliense</name>
    <dbReference type="NCBI Taxonomy" id="299467"/>
    <lineage>
        <taxon>Eukaryota</taxon>
        <taxon>Metazoa</taxon>
        <taxon>Ecdysozoa</taxon>
        <taxon>Arthropoda</taxon>
        <taxon>Chelicerata</taxon>
        <taxon>Arachnida</taxon>
        <taxon>Acari</taxon>
        <taxon>Acariformes</taxon>
        <taxon>Trombidiformes</taxon>
        <taxon>Prostigmata</taxon>
        <taxon>Anystina</taxon>
        <taxon>Parasitengona</taxon>
        <taxon>Trombiculoidea</taxon>
        <taxon>Trombiculidae</taxon>
        <taxon>Leptotrombidium</taxon>
    </lineage>
</organism>
<dbReference type="CDD" id="cd00198">
    <property type="entry name" value="vWFA"/>
    <property type="match status" value="1"/>
</dbReference>
<dbReference type="EMBL" id="NCKV01005079">
    <property type="protein sequence ID" value="RWS24292.1"/>
    <property type="molecule type" value="Genomic_DNA"/>
</dbReference>
<dbReference type="OrthoDB" id="8300411at2759"/>
<feature type="region of interest" description="Disordered" evidence="1">
    <location>
        <begin position="127"/>
        <end position="150"/>
    </location>
</feature>
<keyword evidence="4" id="KW-1185">Reference proteome</keyword>
<dbReference type="Gene3D" id="3.40.50.410">
    <property type="entry name" value="von Willebrand factor, type A domain"/>
    <property type="match status" value="1"/>
</dbReference>
<accession>A0A443S9U1</accession>
<gene>
    <name evidence="3" type="ORF">B4U80_05819</name>
</gene>
<evidence type="ECO:0000259" key="2">
    <source>
        <dbReference type="PROSITE" id="PS50234"/>
    </source>
</evidence>
<dbReference type="PANTHER" id="PTHR47824">
    <property type="entry name" value="UBIQUITIN-LIKE DOMAIN-CONTAINING PROTEIN"/>
    <property type="match status" value="1"/>
</dbReference>
<evidence type="ECO:0000313" key="4">
    <source>
        <dbReference type="Proteomes" id="UP000288716"/>
    </source>
</evidence>
<feature type="compositionally biased region" description="Basic residues" evidence="1">
    <location>
        <begin position="127"/>
        <end position="136"/>
    </location>
</feature>
<dbReference type="PROSITE" id="PS50234">
    <property type="entry name" value="VWFA"/>
    <property type="match status" value="1"/>
</dbReference>
<proteinExistence type="predicted"/>
<dbReference type="VEuPathDB" id="VectorBase:LDEU007748"/>
<dbReference type="InterPro" id="IPR036465">
    <property type="entry name" value="vWFA_dom_sf"/>
</dbReference>
<dbReference type="Pfam" id="PF00092">
    <property type="entry name" value="VWA"/>
    <property type="match status" value="1"/>
</dbReference>
<sequence length="519" mass="58568">MSVDSFKVFNVPKGKQRFSVKKLLENKKVDYWKGCAFYELTKAAFVDQSSNVAVEEIKSGKVFDGNDARKLLKLKFTTAKSAKSKKIKLNPEDFEKYRLFLSALAPNKVLDSGSKLLYKFEPKKAPKAKRAKKGGKAKGPPVKTSTATSTSMVTPRTLSVGDYNDIQIVFSYDTTGSMSGCIAQVQKLIKQTISRLISSVPNISIAVIAHGDYCDEDYYYLLKYMDFTRDERSLCDFVTNVGHTGGGDFEEAYEYVLNKVRTSLSWRENASKSLVLIADATPHKPNDAANKSKLDWRKEAKGLHDKGIKVYAVKCLGWNDATPFYKELASITAGFYLELHQFTAITDFMIAISFREGNFDQLQQFRTEIETRNRGVLSRNYRQMFATLTGESAGEDAESTDLTAVEPGRFQILDVDRDDSIKNFVTRNGARFKVGKGFYEFMKPEEIQEYKEVVLMDKTTGDMFTGDRARELANIADHVKGRKIKPPPSDKWTMFIQSTSYNRKLIGGTKFLYEASRDA</sequence>
<dbReference type="InterPro" id="IPR002035">
    <property type="entry name" value="VWF_A"/>
</dbReference>
<dbReference type="Proteomes" id="UP000288716">
    <property type="component" value="Unassembled WGS sequence"/>
</dbReference>